<dbReference type="InterPro" id="IPR022209">
    <property type="entry name" value="CWC25"/>
</dbReference>
<keyword evidence="10" id="KW-1185">Reference proteome</keyword>
<feature type="compositionally biased region" description="Basic and acidic residues" evidence="8">
    <location>
        <begin position="164"/>
        <end position="213"/>
    </location>
</feature>
<name>A0ABD0K9K9_9CAEN</name>
<evidence type="ECO:0000256" key="8">
    <source>
        <dbReference type="SAM" id="MobiDB-lite"/>
    </source>
</evidence>
<proteinExistence type="inferred from homology"/>
<dbReference type="AlphaFoldDB" id="A0ABD0K9K9"/>
<comment type="subcellular location">
    <subcellularLocation>
        <location evidence="1">Nucleus</location>
    </subcellularLocation>
</comment>
<dbReference type="Pfam" id="PF12542">
    <property type="entry name" value="CWC25"/>
    <property type="match status" value="1"/>
</dbReference>
<keyword evidence="6" id="KW-0508">mRNA splicing</keyword>
<feature type="compositionally biased region" description="Basic and acidic residues" evidence="8">
    <location>
        <begin position="235"/>
        <end position="254"/>
    </location>
</feature>
<accession>A0ABD0K9K9</accession>
<dbReference type="GO" id="GO:0005681">
    <property type="term" value="C:spliceosomal complex"/>
    <property type="evidence" value="ECO:0007669"/>
    <property type="project" value="UniProtKB-KW"/>
</dbReference>
<dbReference type="GO" id="GO:0008380">
    <property type="term" value="P:RNA splicing"/>
    <property type="evidence" value="ECO:0007669"/>
    <property type="project" value="UniProtKB-KW"/>
</dbReference>
<reference evidence="9 10" key="1">
    <citation type="journal article" date="2023" name="Sci. Data">
        <title>Genome assembly of the Korean intertidal mud-creeper Batillaria attramentaria.</title>
        <authorList>
            <person name="Patra A.K."/>
            <person name="Ho P.T."/>
            <person name="Jun S."/>
            <person name="Lee S.J."/>
            <person name="Kim Y."/>
            <person name="Won Y.J."/>
        </authorList>
    </citation>
    <scope>NUCLEOTIDE SEQUENCE [LARGE SCALE GENOMIC DNA]</scope>
    <source>
        <strain evidence="9">Wonlab-2016</strain>
    </source>
</reference>
<feature type="compositionally biased region" description="Basic residues" evidence="8">
    <location>
        <begin position="264"/>
        <end position="292"/>
    </location>
</feature>
<gene>
    <name evidence="9" type="ORF">BaRGS_00025012</name>
</gene>
<feature type="region of interest" description="Disordered" evidence="8">
    <location>
        <begin position="119"/>
        <end position="340"/>
    </location>
</feature>
<evidence type="ECO:0000256" key="3">
    <source>
        <dbReference type="ARBA" id="ARBA00022664"/>
    </source>
</evidence>
<organism evidence="9 10">
    <name type="scientific">Batillaria attramentaria</name>
    <dbReference type="NCBI Taxonomy" id="370345"/>
    <lineage>
        <taxon>Eukaryota</taxon>
        <taxon>Metazoa</taxon>
        <taxon>Spiralia</taxon>
        <taxon>Lophotrochozoa</taxon>
        <taxon>Mollusca</taxon>
        <taxon>Gastropoda</taxon>
        <taxon>Caenogastropoda</taxon>
        <taxon>Sorbeoconcha</taxon>
        <taxon>Cerithioidea</taxon>
        <taxon>Batillariidae</taxon>
        <taxon>Batillaria</taxon>
    </lineage>
</organism>
<sequence length="384" mass="44996">MDKVDADEKKKMFDLMKDRELGGNMDWMYRGHKIDTEDYLLGKSVDKMITGEPTATEESTVMFLLRLDLFLISSKILSGGVGSLISERIKANVALDMQAKMREDPLFAIRRKEEDARKRLLENPVKMKQLQKLVEQQQRTKKQKSGGSGDTRDAKQHHGSKQKTGGEKHSDWTHSRDRESSRAQSRDVRDERRARRFSGDRDRSRPRNVDRRRQSPSPSRERRKRKDSSEDSENEDRHIHTSRRGDSSDEEVSKRVYGLIARSPPRRQRSRSPAKRKRSRTPPVKRRSRSPPKNKLTAEEREKKLQEMMDNAKWREEQRTKNVQRYKQEEDREAGQLTSRSKANFLSSMMAEHASSSSVEDRLKRNKYNIQRTRAALDKNFTKQ</sequence>
<dbReference type="PANTHER" id="PTHR16196:SF0">
    <property type="entry name" value="PRE-MRNA-SPLICING FACTOR CWC25 HOMOLOG"/>
    <property type="match status" value="1"/>
</dbReference>
<evidence type="ECO:0000313" key="10">
    <source>
        <dbReference type="Proteomes" id="UP001519460"/>
    </source>
</evidence>
<evidence type="ECO:0000256" key="5">
    <source>
        <dbReference type="ARBA" id="ARBA00023054"/>
    </source>
</evidence>
<dbReference type="GO" id="GO:0006397">
    <property type="term" value="P:mRNA processing"/>
    <property type="evidence" value="ECO:0007669"/>
    <property type="project" value="UniProtKB-KW"/>
</dbReference>
<evidence type="ECO:0000256" key="2">
    <source>
        <dbReference type="ARBA" id="ARBA00006695"/>
    </source>
</evidence>
<dbReference type="EMBL" id="JACVVK020000221">
    <property type="protein sequence ID" value="KAK7483796.1"/>
    <property type="molecule type" value="Genomic_DNA"/>
</dbReference>
<evidence type="ECO:0008006" key="11">
    <source>
        <dbReference type="Google" id="ProtNLM"/>
    </source>
</evidence>
<keyword evidence="4" id="KW-0747">Spliceosome</keyword>
<evidence type="ECO:0000313" key="9">
    <source>
        <dbReference type="EMBL" id="KAK7483796.1"/>
    </source>
</evidence>
<evidence type="ECO:0000256" key="4">
    <source>
        <dbReference type="ARBA" id="ARBA00022728"/>
    </source>
</evidence>
<evidence type="ECO:0000256" key="6">
    <source>
        <dbReference type="ARBA" id="ARBA00023187"/>
    </source>
</evidence>
<protein>
    <recommendedName>
        <fullName evidence="11">Pre-mRNA-splicing factor CWC25</fullName>
    </recommendedName>
</protein>
<comment type="similarity">
    <text evidence="2">Belongs to the CWC25 family.</text>
</comment>
<keyword evidence="5" id="KW-0175">Coiled coil</keyword>
<dbReference type="PANTHER" id="PTHR16196">
    <property type="entry name" value="CELL CYCLE CONTROL PROTEIN CWF25"/>
    <property type="match status" value="1"/>
</dbReference>
<keyword evidence="3" id="KW-0507">mRNA processing</keyword>
<dbReference type="Proteomes" id="UP001519460">
    <property type="component" value="Unassembled WGS sequence"/>
</dbReference>
<dbReference type="InterPro" id="IPR051376">
    <property type="entry name" value="CWC25_splicing_factor"/>
</dbReference>
<evidence type="ECO:0000256" key="7">
    <source>
        <dbReference type="ARBA" id="ARBA00023242"/>
    </source>
</evidence>
<keyword evidence="7" id="KW-0539">Nucleus</keyword>
<feature type="compositionally biased region" description="Basic and acidic residues" evidence="8">
    <location>
        <begin position="296"/>
        <end position="334"/>
    </location>
</feature>
<comment type="caution">
    <text evidence="9">The sequence shown here is derived from an EMBL/GenBank/DDBJ whole genome shotgun (WGS) entry which is preliminary data.</text>
</comment>
<evidence type="ECO:0000256" key="1">
    <source>
        <dbReference type="ARBA" id="ARBA00004123"/>
    </source>
</evidence>